<accession>A0A077AVH4</accession>
<proteinExistence type="predicted"/>
<dbReference type="STRING" id="91604.ID47_03710"/>
<organism evidence="2 3">
    <name type="scientific">Candidatus Odyssella acanthamoebae</name>
    <dbReference type="NCBI Taxonomy" id="91604"/>
    <lineage>
        <taxon>Bacteria</taxon>
        <taxon>Pseudomonadati</taxon>
        <taxon>Pseudomonadota</taxon>
        <taxon>Alphaproteobacteria</taxon>
        <taxon>Holosporales</taxon>
        <taxon>Candidatus Paracaedibacteraceae</taxon>
        <taxon>Candidatus Odyssella</taxon>
    </lineage>
</organism>
<dbReference type="RefSeq" id="WP_038463916.1">
    <property type="nucleotide sequence ID" value="NZ_CP008941.1"/>
</dbReference>
<protein>
    <submittedName>
        <fullName evidence="2">Uncharacterized protein</fullName>
    </submittedName>
</protein>
<name>A0A077AVH4_9PROT</name>
<dbReference type="AlphaFoldDB" id="A0A077AVH4"/>
<dbReference type="Proteomes" id="UP000028926">
    <property type="component" value="Chromosome"/>
</dbReference>
<evidence type="ECO:0000256" key="1">
    <source>
        <dbReference type="SAM" id="MobiDB-lite"/>
    </source>
</evidence>
<evidence type="ECO:0000313" key="3">
    <source>
        <dbReference type="Proteomes" id="UP000028926"/>
    </source>
</evidence>
<reference evidence="2 3" key="1">
    <citation type="submission" date="2014-07" db="EMBL/GenBank/DDBJ databases">
        <title>Comparative genomic insights into amoeba endosymbionts belonging to the families of Holosporaceae and Candidatus Midichloriaceae within Rickettsiales.</title>
        <authorList>
            <person name="Wang Z."/>
            <person name="Wu M."/>
        </authorList>
    </citation>
    <scope>NUCLEOTIDE SEQUENCE [LARGE SCALE GENOMIC DNA]</scope>
    <source>
        <strain evidence="2">PRA3</strain>
    </source>
</reference>
<feature type="region of interest" description="Disordered" evidence="1">
    <location>
        <begin position="18"/>
        <end position="39"/>
    </location>
</feature>
<dbReference type="KEGG" id="paca:ID47_03710"/>
<gene>
    <name evidence="2" type="ORF">ID47_03710</name>
</gene>
<sequence>MKKHNTLKQAILLEQKTQLKQAPKLSKQPRTLSSLKQPPLEVSTISEQPMTNIGIPVAATVIAPLPRVSIPSMEDMPLTPPADIENLSKHPLQLEELKQPEEEWVDYWTWLKHRTFQPPPTIIRMKQILLNHPRQLT</sequence>
<evidence type="ECO:0000313" key="2">
    <source>
        <dbReference type="EMBL" id="AIK96039.1"/>
    </source>
</evidence>
<keyword evidence="3" id="KW-1185">Reference proteome</keyword>
<dbReference type="HOGENOM" id="CLU_1861565_0_0_5"/>
<dbReference type="EMBL" id="CP008941">
    <property type="protein sequence ID" value="AIK96039.1"/>
    <property type="molecule type" value="Genomic_DNA"/>
</dbReference>